<dbReference type="Gene3D" id="1.10.1670.40">
    <property type="match status" value="1"/>
</dbReference>
<dbReference type="InterPro" id="IPR051912">
    <property type="entry name" value="Alkylbase_DNA_Glycosylase/TA"/>
</dbReference>
<dbReference type="EMBL" id="VLLE01000004">
    <property type="protein sequence ID" value="TWI81593.1"/>
    <property type="molecule type" value="Genomic_DNA"/>
</dbReference>
<keyword evidence="3" id="KW-0227">DNA damage</keyword>
<reference evidence="6 7" key="1">
    <citation type="journal article" date="2015" name="Stand. Genomic Sci.">
        <title>Genomic Encyclopedia of Bacterial and Archaeal Type Strains, Phase III: the genomes of soil and plant-associated and newly described type strains.</title>
        <authorList>
            <person name="Whitman W.B."/>
            <person name="Woyke T."/>
            <person name="Klenk H.P."/>
            <person name="Zhou Y."/>
            <person name="Lilburn T.G."/>
            <person name="Beck B.J."/>
            <person name="De Vos P."/>
            <person name="Vandamme P."/>
            <person name="Eisen J.A."/>
            <person name="Garrity G."/>
            <person name="Hugenholtz P."/>
            <person name="Kyrpides N.C."/>
        </authorList>
    </citation>
    <scope>NUCLEOTIDE SEQUENCE [LARGE SCALE GENOMIC DNA]</scope>
    <source>
        <strain evidence="6 7">CGMCC 1.7271</strain>
    </source>
</reference>
<name>A0A562SKF5_9BACT</name>
<dbReference type="Gene3D" id="1.10.340.30">
    <property type="entry name" value="Hypothetical protein, domain 2"/>
    <property type="match status" value="1"/>
</dbReference>
<evidence type="ECO:0000313" key="7">
    <source>
        <dbReference type="Proteomes" id="UP000316167"/>
    </source>
</evidence>
<dbReference type="PANTHER" id="PTHR43003:SF5">
    <property type="entry name" value="DNA-3-METHYLADENINE GLYCOSYLASE"/>
    <property type="match status" value="1"/>
</dbReference>
<dbReference type="EC" id="3.2.2.21" evidence="2"/>
<dbReference type="GO" id="GO:0005737">
    <property type="term" value="C:cytoplasm"/>
    <property type="evidence" value="ECO:0007669"/>
    <property type="project" value="TreeGrafter"/>
</dbReference>
<dbReference type="GO" id="GO:0006285">
    <property type="term" value="P:base-excision repair, AP site formation"/>
    <property type="evidence" value="ECO:0007669"/>
    <property type="project" value="TreeGrafter"/>
</dbReference>
<dbReference type="PANTHER" id="PTHR43003">
    <property type="entry name" value="DNA-3-METHYLADENINE GLYCOSYLASE"/>
    <property type="match status" value="1"/>
</dbReference>
<evidence type="ECO:0000313" key="6">
    <source>
        <dbReference type="EMBL" id="TWI81593.1"/>
    </source>
</evidence>
<comment type="caution">
    <text evidence="6">The sequence shown here is derived from an EMBL/GenBank/DDBJ whole genome shotgun (WGS) entry which is preliminary data.</text>
</comment>
<dbReference type="SMART" id="SM00478">
    <property type="entry name" value="ENDO3c"/>
    <property type="match status" value="1"/>
</dbReference>
<dbReference type="Pfam" id="PF00730">
    <property type="entry name" value="HhH-GPD"/>
    <property type="match status" value="1"/>
</dbReference>
<keyword evidence="7" id="KW-1185">Reference proteome</keyword>
<dbReference type="InterPro" id="IPR011257">
    <property type="entry name" value="DNA_glycosylase"/>
</dbReference>
<dbReference type="GO" id="GO:0006307">
    <property type="term" value="P:DNA alkylation repair"/>
    <property type="evidence" value="ECO:0007669"/>
    <property type="project" value="TreeGrafter"/>
</dbReference>
<evidence type="ECO:0000256" key="4">
    <source>
        <dbReference type="ARBA" id="ARBA00023204"/>
    </source>
</evidence>
<dbReference type="GO" id="GO:0032993">
    <property type="term" value="C:protein-DNA complex"/>
    <property type="evidence" value="ECO:0007669"/>
    <property type="project" value="TreeGrafter"/>
</dbReference>
<organism evidence="6 7">
    <name type="scientific">Lacibacter cauensis</name>
    <dbReference type="NCBI Taxonomy" id="510947"/>
    <lineage>
        <taxon>Bacteria</taxon>
        <taxon>Pseudomonadati</taxon>
        <taxon>Bacteroidota</taxon>
        <taxon>Chitinophagia</taxon>
        <taxon>Chitinophagales</taxon>
        <taxon>Chitinophagaceae</taxon>
        <taxon>Lacibacter</taxon>
    </lineage>
</organism>
<keyword evidence="4" id="KW-0234">DNA repair</keyword>
<dbReference type="GO" id="GO:0032131">
    <property type="term" value="F:alkylated DNA binding"/>
    <property type="evidence" value="ECO:0007669"/>
    <property type="project" value="TreeGrafter"/>
</dbReference>
<dbReference type="OrthoDB" id="9785929at2"/>
<dbReference type="SUPFAM" id="SSF48150">
    <property type="entry name" value="DNA-glycosylase"/>
    <property type="match status" value="1"/>
</dbReference>
<evidence type="ECO:0000256" key="2">
    <source>
        <dbReference type="ARBA" id="ARBA00012000"/>
    </source>
</evidence>
<dbReference type="GO" id="GO:0043916">
    <property type="term" value="F:DNA-7-methylguanine glycosylase activity"/>
    <property type="evidence" value="ECO:0007669"/>
    <property type="project" value="TreeGrafter"/>
</dbReference>
<dbReference type="InterPro" id="IPR003265">
    <property type="entry name" value="HhH-GPD_domain"/>
</dbReference>
<sequence>MIQTFSADNFQTYCDLLSKKDKHLKAIIKAHGYPPMWTRKQGFETLILTILEQQVSLAAAFAAYKKLKAKIGVVTPAKILAMSNEELRECYFTRQKQVYAKELATAVATKKLQLKKFSEMTDEEVRTQLTAIKGIGHWTTDVYLMHALQRTDLFPLGDIALVNSMKETKQLHPHVSKEEMLAIAEPWRPYRTIAAMILWHAYIKKRNIKIEA</sequence>
<feature type="domain" description="HhH-GPD" evidence="5">
    <location>
        <begin position="51"/>
        <end position="203"/>
    </location>
</feature>
<dbReference type="Proteomes" id="UP000316167">
    <property type="component" value="Unassembled WGS sequence"/>
</dbReference>
<dbReference type="AlphaFoldDB" id="A0A562SKF5"/>
<evidence type="ECO:0000256" key="1">
    <source>
        <dbReference type="ARBA" id="ARBA00000086"/>
    </source>
</evidence>
<accession>A0A562SKF5</accession>
<dbReference type="CDD" id="cd00056">
    <property type="entry name" value="ENDO3c"/>
    <property type="match status" value="1"/>
</dbReference>
<dbReference type="RefSeq" id="WP_144886781.1">
    <property type="nucleotide sequence ID" value="NZ_VLLE01000004.1"/>
</dbReference>
<proteinExistence type="predicted"/>
<gene>
    <name evidence="6" type="ORF">IQ13_2611</name>
</gene>
<dbReference type="GO" id="GO:0008725">
    <property type="term" value="F:DNA-3-methyladenine glycosylase activity"/>
    <property type="evidence" value="ECO:0007669"/>
    <property type="project" value="TreeGrafter"/>
</dbReference>
<comment type="catalytic activity">
    <reaction evidence="1">
        <text>Hydrolysis of alkylated DNA, releasing 3-methyladenine, 3-methylguanine, 7-methylguanine and 7-methyladenine.</text>
        <dbReference type="EC" id="3.2.2.21"/>
    </reaction>
</comment>
<protein>
    <recommendedName>
        <fullName evidence="2">DNA-3-methyladenine glycosylase II</fullName>
        <ecNumber evidence="2">3.2.2.21</ecNumber>
    </recommendedName>
</protein>
<evidence type="ECO:0000259" key="5">
    <source>
        <dbReference type="SMART" id="SM00478"/>
    </source>
</evidence>
<evidence type="ECO:0000256" key="3">
    <source>
        <dbReference type="ARBA" id="ARBA00022763"/>
    </source>
</evidence>